<evidence type="ECO:0000259" key="2">
    <source>
        <dbReference type="Pfam" id="PF13205"/>
    </source>
</evidence>
<protein>
    <recommendedName>
        <fullName evidence="6">T9SS C-terminal target domain-containing protein</fullName>
    </recommendedName>
</protein>
<proteinExistence type="predicted"/>
<dbReference type="InterPro" id="IPR026444">
    <property type="entry name" value="Secre_tail"/>
</dbReference>
<dbReference type="Gene3D" id="2.30.30.100">
    <property type="match status" value="2"/>
</dbReference>
<evidence type="ECO:0000313" key="4">
    <source>
        <dbReference type="EMBL" id="GGF21669.1"/>
    </source>
</evidence>
<keyword evidence="5" id="KW-1185">Reference proteome</keyword>
<sequence>MFLLIGAAQAQTPTVTSISPARNTYSVPRNKTVEVNFSQSLYLEDANSQILKIFSAQTGYVKTGAIGTSNNTVKFVPGAGFRPGETISATITTAARSSSGQKLAKPLVFQFTTATSPSKGVFGGDADPGIGNNATSATLGDVDGDGDLDMLVANYNNEGTVSVQLNNGKGTFSSKGHEVRVGAGPYQVVLGDVDGDGDLDLLTPNANTAVSTVSVRLNDGKGNFGGTQEVPTGENPHALALGDIDGDGDLDLLAANYVDSKSNFVTSTVSVRLNDGTGKFSAVGQEVTVGTRPISIALGDIDNDGDLDFVTANSNTVTSSVRLNDGLGSFSGSQEVVVGTNPHSVVLGDIDGDGDLDLVTGDLNSSTASLRLNNGQGTFSGDKVVDITSGARSVALNDIDGDGDLDLLAPNYTANTVSVRLNNGAGAFSGKQEVSIGAGSYSIALGDLDNDGDLDLVTVNNTSNTVSVRFNESETKKLEEEISVFPNPAHLKAQLQFPPRFAEQLVQVRIVDMVGRTMSDQQVTTQQIATQPLMLHNLATGVYHLRLDTSEGSIVKRLIVE</sequence>
<gene>
    <name evidence="4" type="ORF">GCM10011383_36620</name>
</gene>
<dbReference type="Pfam" id="PF13517">
    <property type="entry name" value="FG-GAP_3"/>
    <property type="match status" value="4"/>
</dbReference>
<comment type="caution">
    <text evidence="4">The sequence shown here is derived from an EMBL/GenBank/DDBJ whole genome shotgun (WGS) entry which is preliminary data.</text>
</comment>
<dbReference type="EMBL" id="BMHT01000007">
    <property type="protein sequence ID" value="GGF21669.1"/>
    <property type="molecule type" value="Genomic_DNA"/>
</dbReference>
<feature type="domain" description="Secretion system C-terminal sorting" evidence="3">
    <location>
        <begin position="484"/>
        <end position="560"/>
    </location>
</feature>
<evidence type="ECO:0000313" key="5">
    <source>
        <dbReference type="Proteomes" id="UP000632273"/>
    </source>
</evidence>
<organism evidence="4 5">
    <name type="scientific">Hymenobacter cavernae</name>
    <dbReference type="NCBI Taxonomy" id="2044852"/>
    <lineage>
        <taxon>Bacteria</taxon>
        <taxon>Pseudomonadati</taxon>
        <taxon>Bacteroidota</taxon>
        <taxon>Cytophagia</taxon>
        <taxon>Cytophagales</taxon>
        <taxon>Hymenobacteraceae</taxon>
        <taxon>Hymenobacter</taxon>
    </lineage>
</organism>
<dbReference type="Gene3D" id="2.130.10.130">
    <property type="entry name" value="Integrin alpha, N-terminal"/>
    <property type="match status" value="1"/>
</dbReference>
<dbReference type="PANTHER" id="PTHR46580:SF2">
    <property type="entry name" value="MAM DOMAIN-CONTAINING PROTEIN"/>
    <property type="match status" value="1"/>
</dbReference>
<dbReference type="PANTHER" id="PTHR46580">
    <property type="entry name" value="SENSOR KINASE-RELATED"/>
    <property type="match status" value="1"/>
</dbReference>
<dbReference type="InterPro" id="IPR028994">
    <property type="entry name" value="Integrin_alpha_N"/>
</dbReference>
<dbReference type="SUPFAM" id="SSF69318">
    <property type="entry name" value="Integrin alpha N-terminal domain"/>
    <property type="match status" value="1"/>
</dbReference>
<dbReference type="InterPro" id="IPR013517">
    <property type="entry name" value="FG-GAP"/>
</dbReference>
<keyword evidence="1" id="KW-0732">Signal</keyword>
<reference evidence="5" key="1">
    <citation type="journal article" date="2019" name="Int. J. Syst. Evol. Microbiol.">
        <title>The Global Catalogue of Microorganisms (GCM) 10K type strain sequencing project: providing services to taxonomists for standard genome sequencing and annotation.</title>
        <authorList>
            <consortium name="The Broad Institute Genomics Platform"/>
            <consortium name="The Broad Institute Genome Sequencing Center for Infectious Disease"/>
            <person name="Wu L."/>
            <person name="Ma J."/>
        </authorList>
    </citation>
    <scope>NUCLEOTIDE SEQUENCE [LARGE SCALE GENOMIC DNA]</scope>
    <source>
        <strain evidence="5">CGMCC 1.15197</strain>
    </source>
</reference>
<accession>A0ABQ1UL20</accession>
<dbReference type="Pfam" id="PF18962">
    <property type="entry name" value="Por_Secre_tail"/>
    <property type="match status" value="1"/>
</dbReference>
<evidence type="ECO:0000256" key="1">
    <source>
        <dbReference type="ARBA" id="ARBA00022729"/>
    </source>
</evidence>
<dbReference type="Pfam" id="PF13205">
    <property type="entry name" value="Big_5"/>
    <property type="match status" value="1"/>
</dbReference>
<dbReference type="InterPro" id="IPR032812">
    <property type="entry name" value="SbsA_Ig"/>
</dbReference>
<evidence type="ECO:0008006" key="6">
    <source>
        <dbReference type="Google" id="ProtNLM"/>
    </source>
</evidence>
<feature type="domain" description="SbsA Ig-like" evidence="2">
    <location>
        <begin position="11"/>
        <end position="113"/>
    </location>
</feature>
<dbReference type="Proteomes" id="UP000632273">
    <property type="component" value="Unassembled WGS sequence"/>
</dbReference>
<name>A0ABQ1UL20_9BACT</name>
<dbReference type="NCBIfam" id="TIGR04183">
    <property type="entry name" value="Por_Secre_tail"/>
    <property type="match status" value="1"/>
</dbReference>
<evidence type="ECO:0000259" key="3">
    <source>
        <dbReference type="Pfam" id="PF18962"/>
    </source>
</evidence>